<dbReference type="PANTHER" id="PTHR36439">
    <property type="entry name" value="BLL4334 PROTEIN"/>
    <property type="match status" value="1"/>
</dbReference>
<gene>
    <name evidence="1" type="ORF">SAMN05421748_102202</name>
</gene>
<proteinExistence type="predicted"/>
<organism evidence="1 2">
    <name type="scientific">Paractinoplanes atraurantiacus</name>
    <dbReference type="NCBI Taxonomy" id="1036182"/>
    <lineage>
        <taxon>Bacteria</taxon>
        <taxon>Bacillati</taxon>
        <taxon>Actinomycetota</taxon>
        <taxon>Actinomycetes</taxon>
        <taxon>Micromonosporales</taxon>
        <taxon>Micromonosporaceae</taxon>
        <taxon>Paractinoplanes</taxon>
    </lineage>
</organism>
<evidence type="ECO:0000313" key="2">
    <source>
        <dbReference type="Proteomes" id="UP000219612"/>
    </source>
</evidence>
<dbReference type="AlphaFoldDB" id="A0A285GLQ1"/>
<name>A0A285GLQ1_9ACTN</name>
<dbReference type="Pfam" id="PF08002">
    <property type="entry name" value="DUF1697"/>
    <property type="match status" value="1"/>
</dbReference>
<dbReference type="RefSeq" id="WP_097318967.1">
    <property type="nucleotide sequence ID" value="NZ_OBDY01000002.1"/>
</dbReference>
<dbReference type="InterPro" id="IPR012545">
    <property type="entry name" value="DUF1697"/>
</dbReference>
<dbReference type="Proteomes" id="UP000219612">
    <property type="component" value="Unassembled WGS sequence"/>
</dbReference>
<dbReference type="PANTHER" id="PTHR36439:SF1">
    <property type="entry name" value="DUF1697 DOMAIN-CONTAINING PROTEIN"/>
    <property type="match status" value="1"/>
</dbReference>
<reference evidence="1 2" key="1">
    <citation type="submission" date="2017-09" db="EMBL/GenBank/DDBJ databases">
        <authorList>
            <person name="Ehlers B."/>
            <person name="Leendertz F.H."/>
        </authorList>
    </citation>
    <scope>NUCLEOTIDE SEQUENCE [LARGE SCALE GENOMIC DNA]</scope>
    <source>
        <strain evidence="1 2">CGMCC 4.6857</strain>
    </source>
</reference>
<dbReference type="SUPFAM" id="SSF160379">
    <property type="entry name" value="SP0830-like"/>
    <property type="match status" value="1"/>
</dbReference>
<dbReference type="Gene3D" id="3.30.70.1280">
    <property type="entry name" value="SP0830-like domains"/>
    <property type="match status" value="1"/>
</dbReference>
<evidence type="ECO:0000313" key="1">
    <source>
        <dbReference type="EMBL" id="SNY24492.1"/>
    </source>
</evidence>
<dbReference type="PIRSF" id="PIRSF008502">
    <property type="entry name" value="UCP008502"/>
    <property type="match status" value="1"/>
</dbReference>
<dbReference type="OrthoDB" id="9806494at2"/>
<accession>A0A285GLQ1</accession>
<keyword evidence="2" id="KW-1185">Reference proteome</keyword>
<dbReference type="EMBL" id="OBDY01000002">
    <property type="protein sequence ID" value="SNY24492.1"/>
    <property type="molecule type" value="Genomic_DNA"/>
</dbReference>
<sequence length="177" mass="19325">MATYVALLRGINVAGNTRVSMDGLRKVFADLGHEDVKTYLQTGNIVFTAGGKAAQIAAELEKKVAADLGVSPTVLLRTVAEMSAVLDANPYLDDESDHTKLHVTFLAEKPDAKHRDALTRPDGETAEFQLRGREVFLHCPNGYGRTKLNNSFIEKKLGVRATTRNWKTVAKLCELAG</sequence>
<protein>
    <submittedName>
        <fullName evidence="1">Uncharacterized conserved protein, DUF1697 family</fullName>
    </submittedName>
</protein>